<proteinExistence type="predicted"/>
<reference evidence="1" key="1">
    <citation type="submission" date="2021-10" db="EMBL/GenBank/DDBJ databases">
        <authorList>
            <person name="Lyu M."/>
            <person name="Wang X."/>
            <person name="Meng X."/>
            <person name="Xu K."/>
        </authorList>
    </citation>
    <scope>NUCLEOTIDE SEQUENCE</scope>
    <source>
        <strain evidence="1">A6</strain>
    </source>
</reference>
<accession>A0ABS8JIC1</accession>
<name>A0ABS8JIC1_9GAMM</name>
<keyword evidence="2" id="KW-1185">Reference proteome</keyword>
<comment type="caution">
    <text evidence="1">The sequence shown here is derived from an EMBL/GenBank/DDBJ whole genome shotgun (WGS) entry which is preliminary data.</text>
</comment>
<protein>
    <submittedName>
        <fullName evidence="1">Uncharacterized protein</fullName>
    </submittedName>
</protein>
<dbReference type="RefSeq" id="WP_230526980.1">
    <property type="nucleotide sequence ID" value="NZ_JAJGAK010000002.1"/>
</dbReference>
<sequence length="130" mass="14412">MATLLAASFATPACADEIATAKRKDGTTIRLTDEMLPACNQESLHGAARIERGKTVQQACWGFDWKKRVFSVIPLAPRSMTQGMVKGVMRLLDGERAAAWREMRPQQALDEAHALRMRADEFAWKAKPPG</sequence>
<dbReference type="Proteomes" id="UP001165293">
    <property type="component" value="Unassembled WGS sequence"/>
</dbReference>
<evidence type="ECO:0000313" key="1">
    <source>
        <dbReference type="EMBL" id="MCC8363350.1"/>
    </source>
</evidence>
<gene>
    <name evidence="1" type="ORF">LK996_09730</name>
</gene>
<dbReference type="EMBL" id="JAJGAK010000002">
    <property type="protein sequence ID" value="MCC8363350.1"/>
    <property type="molecule type" value="Genomic_DNA"/>
</dbReference>
<organism evidence="1 2">
    <name type="scientific">Noviluteimonas lactosilytica</name>
    <dbReference type="NCBI Taxonomy" id="2888523"/>
    <lineage>
        <taxon>Bacteria</taxon>
        <taxon>Pseudomonadati</taxon>
        <taxon>Pseudomonadota</taxon>
        <taxon>Gammaproteobacteria</taxon>
        <taxon>Lysobacterales</taxon>
        <taxon>Lysobacteraceae</taxon>
        <taxon>Noviluteimonas</taxon>
    </lineage>
</organism>
<evidence type="ECO:0000313" key="2">
    <source>
        <dbReference type="Proteomes" id="UP001165293"/>
    </source>
</evidence>